<sequence length="198" mass="22128">MPRAFGALDLAGCCARKTAGIFDDELYFSLSNHGPLEENRALTTLPARMHSTHSSRLPVPGGTSFADIHVHEGVMADARLWQAAVQPHIRRAGRLDANWEWPSLYKRWQIFERTFRRKASLQCIDISNGEGRSVPLAIMLLSEGYPALDCSGERSVFLWYLAAVPSNALQAMSFTYQRPMLILHAIIDAAIERSFQLG</sequence>
<organism evidence="1 2">
    <name type="scientific">Massilia antarctica</name>
    <dbReference type="NCBI Taxonomy" id="2765360"/>
    <lineage>
        <taxon>Bacteria</taxon>
        <taxon>Pseudomonadati</taxon>
        <taxon>Pseudomonadota</taxon>
        <taxon>Betaproteobacteria</taxon>
        <taxon>Burkholderiales</taxon>
        <taxon>Oxalobacteraceae</taxon>
        <taxon>Telluria group</taxon>
        <taxon>Massilia</taxon>
    </lineage>
</organism>
<keyword evidence="2" id="KW-1185">Reference proteome</keyword>
<name>A0AA48WAS3_9BURK</name>
<dbReference type="RefSeq" id="WP_206088652.1">
    <property type="nucleotide sequence ID" value="NZ_CP065053.1"/>
</dbReference>
<evidence type="ECO:0000313" key="2">
    <source>
        <dbReference type="Proteomes" id="UP000662888"/>
    </source>
</evidence>
<reference evidence="1 2" key="1">
    <citation type="submission" date="2020-11" db="EMBL/GenBank/DDBJ databases">
        <authorList>
            <person name="Sun Q."/>
        </authorList>
    </citation>
    <scope>NUCLEOTIDE SEQUENCE [LARGE SCALE GENOMIC DNA]</scope>
    <source>
        <strain evidence="1 2">P8398</strain>
    </source>
</reference>
<dbReference type="Proteomes" id="UP000662888">
    <property type="component" value="Chromosome"/>
</dbReference>
<protein>
    <submittedName>
        <fullName evidence="1">Uncharacterized protein</fullName>
    </submittedName>
</protein>
<gene>
    <name evidence="1" type="ORF">IV454_26835</name>
</gene>
<proteinExistence type="predicted"/>
<accession>A0AA48WAS3</accession>
<evidence type="ECO:0000313" key="1">
    <source>
        <dbReference type="EMBL" id="QPI49058.1"/>
    </source>
</evidence>
<dbReference type="EMBL" id="CP065053">
    <property type="protein sequence ID" value="QPI49058.1"/>
    <property type="molecule type" value="Genomic_DNA"/>
</dbReference>